<keyword evidence="3" id="KW-1185">Reference proteome</keyword>
<gene>
    <name evidence="2" type="ORF">QO011_006385</name>
</gene>
<feature type="region of interest" description="Disordered" evidence="1">
    <location>
        <begin position="129"/>
        <end position="165"/>
    </location>
</feature>
<evidence type="ECO:0008006" key="4">
    <source>
        <dbReference type="Google" id="ProtNLM"/>
    </source>
</evidence>
<sequence>MSLAPERRFGPCHRGVLALETALYLPIKRFLETLGFAVKGEVGGCDLVALREGDPPFVVVGELKLAFNLELVLQGVDRAAACDEVWLAARISARGQGRENDTRFRNLCRRLGFGMLGVAPDGAVSILVSPAAPTPRRDPRRRSRLVDEHRRRRGDPAAGGSSRAPIMTAYRQQALTCAALLADGARRPRDLRPAAPDAAKILRGNVYGWFERLAPGLYGLTAAGEAALRRWPQLAAAAAGPPDEDPGPAASPPHESLPAC</sequence>
<dbReference type="EMBL" id="JAUSVX010000016">
    <property type="protein sequence ID" value="MDQ0473349.1"/>
    <property type="molecule type" value="Genomic_DNA"/>
</dbReference>
<evidence type="ECO:0000313" key="2">
    <source>
        <dbReference type="EMBL" id="MDQ0473349.1"/>
    </source>
</evidence>
<organism evidence="2 3">
    <name type="scientific">Labrys wisconsinensis</name>
    <dbReference type="NCBI Taxonomy" id="425677"/>
    <lineage>
        <taxon>Bacteria</taxon>
        <taxon>Pseudomonadati</taxon>
        <taxon>Pseudomonadota</taxon>
        <taxon>Alphaproteobacteria</taxon>
        <taxon>Hyphomicrobiales</taxon>
        <taxon>Xanthobacteraceae</taxon>
        <taxon>Labrys</taxon>
    </lineage>
</organism>
<comment type="caution">
    <text evidence="2">The sequence shown here is derived from an EMBL/GenBank/DDBJ whole genome shotgun (WGS) entry which is preliminary data.</text>
</comment>
<accession>A0ABU0JGC9</accession>
<reference evidence="2 3" key="1">
    <citation type="submission" date="2023-07" db="EMBL/GenBank/DDBJ databases">
        <title>Genomic Encyclopedia of Type Strains, Phase IV (KMG-IV): sequencing the most valuable type-strain genomes for metagenomic binning, comparative biology and taxonomic classification.</title>
        <authorList>
            <person name="Goeker M."/>
        </authorList>
    </citation>
    <scope>NUCLEOTIDE SEQUENCE [LARGE SCALE GENOMIC DNA]</scope>
    <source>
        <strain evidence="2 3">DSM 19619</strain>
    </source>
</reference>
<dbReference type="Proteomes" id="UP001242480">
    <property type="component" value="Unassembled WGS sequence"/>
</dbReference>
<evidence type="ECO:0000256" key="1">
    <source>
        <dbReference type="SAM" id="MobiDB-lite"/>
    </source>
</evidence>
<dbReference type="Pfam" id="PF09929">
    <property type="entry name" value="DUF2161"/>
    <property type="match status" value="1"/>
</dbReference>
<proteinExistence type="predicted"/>
<name>A0ABU0JGC9_9HYPH</name>
<dbReference type="InterPro" id="IPR018679">
    <property type="entry name" value="DUF2161"/>
</dbReference>
<evidence type="ECO:0000313" key="3">
    <source>
        <dbReference type="Proteomes" id="UP001242480"/>
    </source>
</evidence>
<feature type="region of interest" description="Disordered" evidence="1">
    <location>
        <begin position="235"/>
        <end position="260"/>
    </location>
</feature>
<protein>
    <recommendedName>
        <fullName evidence="4">DUF2161 domain-containing phosphodiesterase</fullName>
    </recommendedName>
</protein>